<feature type="domain" description="PAS" evidence="1">
    <location>
        <begin position="278"/>
        <end position="346"/>
    </location>
</feature>
<evidence type="ECO:0000259" key="1">
    <source>
        <dbReference type="SMART" id="SM00091"/>
    </source>
</evidence>
<dbReference type="Pfam" id="PF02954">
    <property type="entry name" value="HTH_8"/>
    <property type="match status" value="1"/>
</dbReference>
<dbReference type="Proteomes" id="UP000244932">
    <property type="component" value="Unassembled WGS sequence"/>
</dbReference>
<dbReference type="Gene3D" id="1.10.10.60">
    <property type="entry name" value="Homeodomain-like"/>
    <property type="match status" value="1"/>
</dbReference>
<reference evidence="2 3" key="1">
    <citation type="submission" date="2018-03" db="EMBL/GenBank/DDBJ databases">
        <authorList>
            <person name="Keele B.F."/>
        </authorList>
    </citation>
    <scope>NUCLEOTIDE SEQUENCE [LARGE SCALE GENOMIC DNA]</scope>
    <source>
        <strain evidence="2 3">CeCT 8812</strain>
    </source>
</reference>
<dbReference type="Gene3D" id="1.20.5.430">
    <property type="match status" value="1"/>
</dbReference>
<dbReference type="SMART" id="SM00091">
    <property type="entry name" value="PAS"/>
    <property type="match status" value="2"/>
</dbReference>
<dbReference type="NCBIfam" id="TIGR02040">
    <property type="entry name" value="PpsR-CrtJ"/>
    <property type="match status" value="1"/>
</dbReference>
<feature type="domain" description="PAS" evidence="1">
    <location>
        <begin position="158"/>
        <end position="225"/>
    </location>
</feature>
<dbReference type="AlphaFoldDB" id="A0A2R8AA74"/>
<dbReference type="InterPro" id="IPR009057">
    <property type="entry name" value="Homeodomain-like_sf"/>
</dbReference>
<organism evidence="2 3">
    <name type="scientific">Pontivivens insulae</name>
    <dbReference type="NCBI Taxonomy" id="1639689"/>
    <lineage>
        <taxon>Bacteria</taxon>
        <taxon>Pseudomonadati</taxon>
        <taxon>Pseudomonadota</taxon>
        <taxon>Alphaproteobacteria</taxon>
        <taxon>Rhodobacterales</taxon>
        <taxon>Paracoccaceae</taxon>
        <taxon>Pontivivens</taxon>
    </lineage>
</organism>
<dbReference type="InterPro" id="IPR035965">
    <property type="entry name" value="PAS-like_dom_sf"/>
</dbReference>
<evidence type="ECO:0000313" key="3">
    <source>
        <dbReference type="Proteomes" id="UP000244932"/>
    </source>
</evidence>
<gene>
    <name evidence="2" type="ORF">POI8812_01320</name>
</gene>
<dbReference type="SUPFAM" id="SSF46689">
    <property type="entry name" value="Homeodomain-like"/>
    <property type="match status" value="1"/>
</dbReference>
<evidence type="ECO:0000313" key="2">
    <source>
        <dbReference type="EMBL" id="SPF29015.1"/>
    </source>
</evidence>
<dbReference type="RefSeq" id="WP_108781748.1">
    <property type="nucleotide sequence ID" value="NZ_OMKW01000002.1"/>
</dbReference>
<dbReference type="SUPFAM" id="SSF55785">
    <property type="entry name" value="PYP-like sensor domain (PAS domain)"/>
    <property type="match status" value="2"/>
</dbReference>
<dbReference type="Pfam" id="PF13188">
    <property type="entry name" value="PAS_8"/>
    <property type="match status" value="1"/>
</dbReference>
<name>A0A2R8AA74_9RHOB</name>
<proteinExistence type="predicted"/>
<sequence>MTVTEEMRWNDGRGPSIDPNAVQSIVASACDICMSVDRAGKITGIAVGPHARSLGLLDHWVDRNLREFLTPESIDKFDRRMPQIEAGDRQGYRPIELNHADNASWEFPVRYAITDSGVNDELLLLGRDLRALAEVQQQLITAQMSLEREFETFQQTETRYRVLLEMTEQAVIFVNLETGRIVDLNGAAAHALHTDKKSLQNAAFDQVFNTSGRNALLGQLQSRSGASAPADWVRATIRRGSEDVLLGAVMFRAGSDRMLKVSIREIAPESGVAEQLDTSLRQLFTLGSDAVIFTDPRGVIRLANEAFLSLVDETQIGDVRGLFIADYLARGGIDQKVLLEHAERQGKMRVYTMRLSGKFGKETPVDVAAVALERGTPSGFGFVIRPTARTETLREAQPSPEGDRGVMELVGSSPLRDIVAETTDVIERLCIETALDLTNDNRVAAAEMLGLSRQSLYVKLRKFDLLKRADES</sequence>
<dbReference type="InterPro" id="IPR011785">
    <property type="entry name" value="Tscrpt_reg_PpsR-CrtJ"/>
</dbReference>
<dbReference type="Gene3D" id="3.30.450.20">
    <property type="entry name" value="PAS domain"/>
    <property type="match status" value="2"/>
</dbReference>
<dbReference type="InterPro" id="IPR000014">
    <property type="entry name" value="PAS"/>
</dbReference>
<accession>A0A2R8AA74</accession>
<dbReference type="InterPro" id="IPR002197">
    <property type="entry name" value="HTH_Fis"/>
</dbReference>
<dbReference type="GO" id="GO:0043565">
    <property type="term" value="F:sequence-specific DNA binding"/>
    <property type="evidence" value="ECO:0007669"/>
    <property type="project" value="InterPro"/>
</dbReference>
<protein>
    <recommendedName>
        <fullName evidence="1">PAS domain-containing protein</fullName>
    </recommendedName>
</protein>
<dbReference type="OrthoDB" id="5499170at2"/>
<dbReference type="PRINTS" id="PR01590">
    <property type="entry name" value="HTHFIS"/>
</dbReference>
<dbReference type="EMBL" id="OMKW01000002">
    <property type="protein sequence ID" value="SPF29015.1"/>
    <property type="molecule type" value="Genomic_DNA"/>
</dbReference>
<keyword evidence="3" id="KW-1185">Reference proteome</keyword>